<evidence type="ECO:0000313" key="5">
    <source>
        <dbReference type="EMBL" id="OCK81426.1"/>
    </source>
</evidence>
<feature type="domain" description="LysM" evidence="4">
    <location>
        <begin position="97"/>
        <end position="150"/>
    </location>
</feature>
<name>A0A8E2ECG1_9PEZI</name>
<evidence type="ECO:0000313" key="6">
    <source>
        <dbReference type="Proteomes" id="UP000250266"/>
    </source>
</evidence>
<dbReference type="InterPro" id="IPR018392">
    <property type="entry name" value="LysM"/>
</dbReference>
<dbReference type="PANTHER" id="PTHR34997">
    <property type="entry name" value="AM15"/>
    <property type="match status" value="1"/>
</dbReference>
<gene>
    <name evidence="5" type="ORF">K432DRAFT_351086</name>
</gene>
<dbReference type="EMBL" id="KV744921">
    <property type="protein sequence ID" value="OCK81426.1"/>
    <property type="molecule type" value="Genomic_DNA"/>
</dbReference>
<keyword evidence="3" id="KW-0732">Signal</keyword>
<evidence type="ECO:0000256" key="2">
    <source>
        <dbReference type="ARBA" id="ARBA00023026"/>
    </source>
</evidence>
<dbReference type="AlphaFoldDB" id="A0A8E2ECG1"/>
<keyword evidence="2" id="KW-0843">Virulence</keyword>
<dbReference type="Pfam" id="PF01476">
    <property type="entry name" value="LysM"/>
    <property type="match status" value="3"/>
</dbReference>
<organism evidence="5 6">
    <name type="scientific">Lepidopterella palustris CBS 459.81</name>
    <dbReference type="NCBI Taxonomy" id="1314670"/>
    <lineage>
        <taxon>Eukaryota</taxon>
        <taxon>Fungi</taxon>
        <taxon>Dikarya</taxon>
        <taxon>Ascomycota</taxon>
        <taxon>Pezizomycotina</taxon>
        <taxon>Dothideomycetes</taxon>
        <taxon>Pleosporomycetidae</taxon>
        <taxon>Mytilinidiales</taxon>
        <taxon>Argynnaceae</taxon>
        <taxon>Lepidopterella</taxon>
    </lineage>
</organism>
<feature type="chain" id="PRO_5034267695" evidence="3">
    <location>
        <begin position="17"/>
        <end position="220"/>
    </location>
</feature>
<feature type="signal peptide" evidence="3">
    <location>
        <begin position="1"/>
        <end position="16"/>
    </location>
</feature>
<dbReference type="GO" id="GO:0008061">
    <property type="term" value="F:chitin binding"/>
    <property type="evidence" value="ECO:0007669"/>
    <property type="project" value="UniProtKB-KW"/>
</dbReference>
<evidence type="ECO:0000259" key="4">
    <source>
        <dbReference type="PROSITE" id="PS51782"/>
    </source>
</evidence>
<proteinExistence type="predicted"/>
<accession>A0A8E2ECG1</accession>
<dbReference type="InterPro" id="IPR036779">
    <property type="entry name" value="LysM_dom_sf"/>
</dbReference>
<protein>
    <submittedName>
        <fullName evidence="5">Carbohydrate-binding module family 50 protein</fullName>
    </submittedName>
</protein>
<dbReference type="CDD" id="cd00118">
    <property type="entry name" value="LysM"/>
    <property type="match status" value="3"/>
</dbReference>
<dbReference type="PROSITE" id="PS51257">
    <property type="entry name" value="PROKAR_LIPOPROTEIN"/>
    <property type="match status" value="1"/>
</dbReference>
<dbReference type="SMART" id="SM00257">
    <property type="entry name" value="LysM"/>
    <property type="match status" value="3"/>
</dbReference>
<dbReference type="Gene3D" id="3.10.350.10">
    <property type="entry name" value="LysM domain"/>
    <property type="match status" value="3"/>
</dbReference>
<sequence length="220" mass="24217">MKLLITILAAAVLTSCEPIQRRYCPAYDSSCTQTYVVQSGDICNKITGTYGISLANFYQWNPGVHNPSCDNLYPGCTYCVAVNPQPVCPTYAANCAKTYTVVSGDICWKIVGIYGIALNDFYKWNPGVNNPAVTPGHECDNLWPGCKYCVGVNPNPGPPNPHQPNIKTDCTQYYQAVPGDYCWELSQRLGLDNNVFMSWNPDVGPNCQSMLAGYYYCTAV</sequence>
<dbReference type="PANTHER" id="PTHR34997:SF1">
    <property type="entry name" value="PEPTIDOGLYCAN-BINDING LYSIN DOMAIN"/>
    <property type="match status" value="1"/>
</dbReference>
<keyword evidence="6" id="KW-1185">Reference proteome</keyword>
<dbReference type="Proteomes" id="UP000250266">
    <property type="component" value="Unassembled WGS sequence"/>
</dbReference>
<feature type="domain" description="LysM" evidence="4">
    <location>
        <begin position="33"/>
        <end position="80"/>
    </location>
</feature>
<dbReference type="SUPFAM" id="SSF54106">
    <property type="entry name" value="LysM domain"/>
    <property type="match status" value="3"/>
</dbReference>
<dbReference type="PROSITE" id="PS51782">
    <property type="entry name" value="LYSM"/>
    <property type="match status" value="3"/>
</dbReference>
<reference evidence="5 6" key="1">
    <citation type="journal article" date="2016" name="Nat. Commun.">
        <title>Ectomycorrhizal ecology is imprinted in the genome of the dominant symbiotic fungus Cenococcum geophilum.</title>
        <authorList>
            <consortium name="DOE Joint Genome Institute"/>
            <person name="Peter M."/>
            <person name="Kohler A."/>
            <person name="Ohm R.A."/>
            <person name="Kuo A."/>
            <person name="Krutzmann J."/>
            <person name="Morin E."/>
            <person name="Arend M."/>
            <person name="Barry K.W."/>
            <person name="Binder M."/>
            <person name="Choi C."/>
            <person name="Clum A."/>
            <person name="Copeland A."/>
            <person name="Grisel N."/>
            <person name="Haridas S."/>
            <person name="Kipfer T."/>
            <person name="LaButti K."/>
            <person name="Lindquist E."/>
            <person name="Lipzen A."/>
            <person name="Maire R."/>
            <person name="Meier B."/>
            <person name="Mihaltcheva S."/>
            <person name="Molinier V."/>
            <person name="Murat C."/>
            <person name="Poggeler S."/>
            <person name="Quandt C.A."/>
            <person name="Sperisen C."/>
            <person name="Tritt A."/>
            <person name="Tisserant E."/>
            <person name="Crous P.W."/>
            <person name="Henrissat B."/>
            <person name="Nehls U."/>
            <person name="Egli S."/>
            <person name="Spatafora J.W."/>
            <person name="Grigoriev I.V."/>
            <person name="Martin F.M."/>
        </authorList>
    </citation>
    <scope>NUCLEOTIDE SEQUENCE [LARGE SCALE GENOMIC DNA]</scope>
    <source>
        <strain evidence="5 6">CBS 459.81</strain>
    </source>
</reference>
<evidence type="ECO:0000256" key="1">
    <source>
        <dbReference type="ARBA" id="ARBA00022669"/>
    </source>
</evidence>
<dbReference type="InterPro" id="IPR052210">
    <property type="entry name" value="LysM1-like"/>
</dbReference>
<evidence type="ECO:0000256" key="3">
    <source>
        <dbReference type="SAM" id="SignalP"/>
    </source>
</evidence>
<keyword evidence="1" id="KW-0147">Chitin-binding</keyword>
<feature type="domain" description="LysM" evidence="4">
    <location>
        <begin position="172"/>
        <end position="218"/>
    </location>
</feature>
<dbReference type="OrthoDB" id="5985073at2759"/>